<evidence type="ECO:0000313" key="19">
    <source>
        <dbReference type="Proteomes" id="UP001342314"/>
    </source>
</evidence>
<gene>
    <name evidence="18" type="ORF">Rhopal_004463-T1</name>
</gene>
<evidence type="ECO:0000256" key="9">
    <source>
        <dbReference type="ARBA" id="ARBA00022840"/>
    </source>
</evidence>
<feature type="domain" description="DEAD-box RNA helicase Q" evidence="17">
    <location>
        <begin position="100"/>
        <end position="128"/>
    </location>
</feature>
<dbReference type="InterPro" id="IPR011545">
    <property type="entry name" value="DEAD/DEAH_box_helicase_dom"/>
</dbReference>
<proteinExistence type="inferred from homology"/>
<feature type="domain" description="Helicase C-terminal" evidence="16">
    <location>
        <begin position="426"/>
        <end position="572"/>
    </location>
</feature>
<comment type="similarity">
    <text evidence="3">Belongs to the DEAD box helicase family. DDX54/DBP10 subfamily.</text>
</comment>
<dbReference type="InterPro" id="IPR012541">
    <property type="entry name" value="DBP10_C"/>
</dbReference>
<dbReference type="GO" id="GO:0005730">
    <property type="term" value="C:nucleolus"/>
    <property type="evidence" value="ECO:0007669"/>
    <property type="project" value="UniProtKB-SubCell"/>
</dbReference>
<keyword evidence="11" id="KW-0539">Nucleus</keyword>
<keyword evidence="7" id="KW-0378">Hydrolase</keyword>
<feature type="compositionally biased region" description="Basic residues" evidence="14">
    <location>
        <begin position="392"/>
        <end position="403"/>
    </location>
</feature>
<feature type="region of interest" description="Disordered" evidence="14">
    <location>
        <begin position="381"/>
        <end position="433"/>
    </location>
</feature>
<dbReference type="Pfam" id="PF00271">
    <property type="entry name" value="Helicase_C"/>
    <property type="match status" value="1"/>
</dbReference>
<evidence type="ECO:0000256" key="12">
    <source>
        <dbReference type="ARBA" id="ARBA00047984"/>
    </source>
</evidence>
<dbReference type="GO" id="GO:0010467">
    <property type="term" value="P:gene expression"/>
    <property type="evidence" value="ECO:0007669"/>
    <property type="project" value="UniProtKB-ARBA"/>
</dbReference>
<dbReference type="InterPro" id="IPR000629">
    <property type="entry name" value="RNA-helicase_DEAD-box_CS"/>
</dbReference>
<evidence type="ECO:0000256" key="5">
    <source>
        <dbReference type="ARBA" id="ARBA00022517"/>
    </source>
</evidence>
<feature type="compositionally biased region" description="Acidic residues" evidence="14">
    <location>
        <begin position="48"/>
        <end position="57"/>
    </location>
</feature>
<dbReference type="EMBL" id="BQKY01000008">
    <property type="protein sequence ID" value="GJN91440.1"/>
    <property type="molecule type" value="Genomic_DNA"/>
</dbReference>
<evidence type="ECO:0000259" key="17">
    <source>
        <dbReference type="PROSITE" id="PS51195"/>
    </source>
</evidence>
<dbReference type="GO" id="GO:0005524">
    <property type="term" value="F:ATP binding"/>
    <property type="evidence" value="ECO:0007669"/>
    <property type="project" value="UniProtKB-KW"/>
</dbReference>
<evidence type="ECO:0000256" key="8">
    <source>
        <dbReference type="ARBA" id="ARBA00022806"/>
    </source>
</evidence>
<evidence type="ECO:0000259" key="15">
    <source>
        <dbReference type="PROSITE" id="PS51192"/>
    </source>
</evidence>
<dbReference type="Pfam" id="PF00270">
    <property type="entry name" value="DEAD"/>
    <property type="match status" value="1"/>
</dbReference>
<dbReference type="EC" id="3.6.4.13" evidence="4"/>
<organism evidence="18 19">
    <name type="scientific">Rhodotorula paludigena</name>
    <dbReference type="NCBI Taxonomy" id="86838"/>
    <lineage>
        <taxon>Eukaryota</taxon>
        <taxon>Fungi</taxon>
        <taxon>Dikarya</taxon>
        <taxon>Basidiomycota</taxon>
        <taxon>Pucciniomycotina</taxon>
        <taxon>Microbotryomycetes</taxon>
        <taxon>Sporidiobolales</taxon>
        <taxon>Sporidiobolaceae</taxon>
        <taxon>Rhodotorula</taxon>
    </lineage>
</organism>
<dbReference type="InterPro" id="IPR027417">
    <property type="entry name" value="P-loop_NTPase"/>
</dbReference>
<evidence type="ECO:0000256" key="11">
    <source>
        <dbReference type="ARBA" id="ARBA00023242"/>
    </source>
</evidence>
<keyword evidence="8" id="KW-0347">Helicase</keyword>
<dbReference type="InterPro" id="IPR050079">
    <property type="entry name" value="DEAD_box_RNA_helicase"/>
</dbReference>
<feature type="compositionally biased region" description="Gly residues" evidence="14">
    <location>
        <begin position="1027"/>
        <end position="1062"/>
    </location>
</feature>
<evidence type="ECO:0000256" key="14">
    <source>
        <dbReference type="SAM" id="MobiDB-lite"/>
    </source>
</evidence>
<dbReference type="PROSITE" id="PS51195">
    <property type="entry name" value="Q_MOTIF"/>
    <property type="match status" value="1"/>
</dbReference>
<comment type="catalytic activity">
    <reaction evidence="12">
        <text>ATP + H2O = ADP + phosphate + H(+)</text>
        <dbReference type="Rhea" id="RHEA:13065"/>
        <dbReference type="ChEBI" id="CHEBI:15377"/>
        <dbReference type="ChEBI" id="CHEBI:15378"/>
        <dbReference type="ChEBI" id="CHEBI:30616"/>
        <dbReference type="ChEBI" id="CHEBI:43474"/>
        <dbReference type="ChEBI" id="CHEBI:456216"/>
        <dbReference type="EC" id="3.6.4.13"/>
    </reaction>
</comment>
<dbReference type="PANTHER" id="PTHR47959:SF8">
    <property type="entry name" value="RNA HELICASE"/>
    <property type="match status" value="1"/>
</dbReference>
<evidence type="ECO:0000256" key="1">
    <source>
        <dbReference type="ARBA" id="ARBA00003706"/>
    </source>
</evidence>
<dbReference type="AlphaFoldDB" id="A0AAV5GPJ1"/>
<evidence type="ECO:0000259" key="16">
    <source>
        <dbReference type="PROSITE" id="PS51194"/>
    </source>
</evidence>
<keyword evidence="9" id="KW-0067">ATP-binding</keyword>
<protein>
    <recommendedName>
        <fullName evidence="4">RNA helicase</fullName>
        <ecNumber evidence="4">3.6.4.13</ecNumber>
    </recommendedName>
</protein>
<dbReference type="Proteomes" id="UP001342314">
    <property type="component" value="Unassembled WGS sequence"/>
</dbReference>
<feature type="compositionally biased region" description="Basic and acidic residues" evidence="14">
    <location>
        <begin position="1001"/>
        <end position="1011"/>
    </location>
</feature>
<evidence type="ECO:0000256" key="6">
    <source>
        <dbReference type="ARBA" id="ARBA00022741"/>
    </source>
</evidence>
<dbReference type="Pfam" id="PF08147">
    <property type="entry name" value="DBP10CT"/>
    <property type="match status" value="1"/>
</dbReference>
<dbReference type="InterPro" id="IPR014001">
    <property type="entry name" value="Helicase_ATP-bd"/>
</dbReference>
<feature type="region of interest" description="Disordered" evidence="14">
    <location>
        <begin position="1"/>
        <end position="57"/>
    </location>
</feature>
<evidence type="ECO:0000256" key="13">
    <source>
        <dbReference type="PROSITE-ProRule" id="PRU00552"/>
    </source>
</evidence>
<name>A0AAV5GPJ1_9BASI</name>
<accession>A0AAV5GPJ1</accession>
<dbReference type="GO" id="GO:0005829">
    <property type="term" value="C:cytosol"/>
    <property type="evidence" value="ECO:0007669"/>
    <property type="project" value="TreeGrafter"/>
</dbReference>
<keyword evidence="5" id="KW-0690">Ribosome biogenesis</keyword>
<dbReference type="GO" id="GO:0003723">
    <property type="term" value="F:RNA binding"/>
    <property type="evidence" value="ECO:0007669"/>
    <property type="project" value="UniProtKB-KW"/>
</dbReference>
<dbReference type="PANTHER" id="PTHR47959">
    <property type="entry name" value="ATP-DEPENDENT RNA HELICASE RHLE-RELATED"/>
    <property type="match status" value="1"/>
</dbReference>
<evidence type="ECO:0000256" key="7">
    <source>
        <dbReference type="ARBA" id="ARBA00022801"/>
    </source>
</evidence>
<evidence type="ECO:0000256" key="4">
    <source>
        <dbReference type="ARBA" id="ARBA00012552"/>
    </source>
</evidence>
<dbReference type="PROSITE" id="PS51194">
    <property type="entry name" value="HELICASE_CTER"/>
    <property type="match status" value="1"/>
</dbReference>
<keyword evidence="10" id="KW-0694">RNA-binding</keyword>
<comment type="caution">
    <text evidence="18">The sequence shown here is derived from an EMBL/GenBank/DDBJ whole genome shotgun (WGS) entry which is preliminary data.</text>
</comment>
<feature type="domain" description="Helicase ATP-binding" evidence="15">
    <location>
        <begin position="146"/>
        <end position="323"/>
    </location>
</feature>
<comment type="subcellular location">
    <subcellularLocation>
        <location evidence="2">Nucleus</location>
    </subcellularLocation>
</comment>
<dbReference type="GO" id="GO:0042254">
    <property type="term" value="P:ribosome biogenesis"/>
    <property type="evidence" value="ECO:0007669"/>
    <property type="project" value="UniProtKB-KW"/>
</dbReference>
<dbReference type="SMART" id="SM01123">
    <property type="entry name" value="DBP10CT"/>
    <property type="match status" value="1"/>
</dbReference>
<evidence type="ECO:0000256" key="3">
    <source>
        <dbReference type="ARBA" id="ARBA00010379"/>
    </source>
</evidence>
<dbReference type="PROSITE" id="PS51192">
    <property type="entry name" value="HELICASE_ATP_BIND_1"/>
    <property type="match status" value="1"/>
</dbReference>
<feature type="region of interest" description="Disordered" evidence="14">
    <location>
        <begin position="935"/>
        <end position="1062"/>
    </location>
</feature>
<dbReference type="InterPro" id="IPR014014">
    <property type="entry name" value="RNA_helicase_DEAD_Q_motif"/>
</dbReference>
<dbReference type="Gene3D" id="3.40.50.300">
    <property type="entry name" value="P-loop containing nucleotide triphosphate hydrolases"/>
    <property type="match status" value="2"/>
</dbReference>
<dbReference type="SUPFAM" id="SSF52540">
    <property type="entry name" value="P-loop containing nucleoside triphosphate hydrolases"/>
    <property type="match status" value="1"/>
</dbReference>
<comment type="function">
    <text evidence="1">ATP-binding RNA helicase involved in the biogenesis of 60S ribosomal subunits and is required for the normal formation of 25S and 5.8S rRNAs.</text>
</comment>
<evidence type="ECO:0000256" key="10">
    <source>
        <dbReference type="ARBA" id="ARBA00022884"/>
    </source>
</evidence>
<keyword evidence="6" id="KW-0547">Nucleotide-binding</keyword>
<reference evidence="18 19" key="1">
    <citation type="submission" date="2021-12" db="EMBL/GenBank/DDBJ databases">
        <title>High titer production of polyol ester of fatty acids by Rhodotorula paludigena BS15 towards product separation-free biomass refinery.</title>
        <authorList>
            <person name="Mano J."/>
            <person name="Ono H."/>
            <person name="Tanaka T."/>
            <person name="Naito K."/>
            <person name="Sushida H."/>
            <person name="Ike M."/>
            <person name="Tokuyasu K."/>
            <person name="Kitaoka M."/>
        </authorList>
    </citation>
    <scope>NUCLEOTIDE SEQUENCE [LARGE SCALE GENOMIC DNA]</scope>
    <source>
        <strain evidence="18 19">BS15</strain>
    </source>
</reference>
<feature type="short sequence motif" description="Q motif" evidence="13">
    <location>
        <begin position="100"/>
        <end position="128"/>
    </location>
</feature>
<evidence type="ECO:0000256" key="2">
    <source>
        <dbReference type="ARBA" id="ARBA00004123"/>
    </source>
</evidence>
<dbReference type="CDD" id="cd18787">
    <property type="entry name" value="SF2_C_DEAD"/>
    <property type="match status" value="1"/>
</dbReference>
<dbReference type="SMART" id="SM00487">
    <property type="entry name" value="DEXDc"/>
    <property type="match status" value="1"/>
</dbReference>
<dbReference type="GO" id="GO:0016787">
    <property type="term" value="F:hydrolase activity"/>
    <property type="evidence" value="ECO:0007669"/>
    <property type="project" value="UniProtKB-KW"/>
</dbReference>
<dbReference type="InterPro" id="IPR001650">
    <property type="entry name" value="Helicase_C-like"/>
</dbReference>
<keyword evidence="19" id="KW-1185">Reference proteome</keyword>
<dbReference type="SMART" id="SM00490">
    <property type="entry name" value="HELICc"/>
    <property type="match status" value="1"/>
</dbReference>
<dbReference type="GO" id="GO:0003724">
    <property type="term" value="F:RNA helicase activity"/>
    <property type="evidence" value="ECO:0007669"/>
    <property type="project" value="UniProtKB-EC"/>
</dbReference>
<sequence>MDSDSDSSAHVDISSALLGAPSSRPKKLTKTRATAPAKGSAPARSAAEDQDEQDALEADDEDALFASLSQLQHSRNLAEGAALVRKGKDAKQQKGLTGGGSFQALGLPPLLLKTLLQRGFTTPTPIQRLALPSILGSTEQVVTDKGKKVTVARDHLCMARTGSGKTLCYLLPLLSQLWTHSDKFGARGLILVPTRELALQVLKVGKDLARGIKGEGESLRWAMVVGGEAMETQFEIMSGNPDVIIATPGRFLHVLVEMAYSLSSIQSLIIDEADRLFELGFAEQLHEILHRVPATRQTLLFSATLPSSLVGFAKAGLQNPKLIRLDVDQKISKDLQMAYLDVKASEKEAVLLGLLREVIQVPVMNEQQRVAERARVAAENEAVMKGTDGRGQHHGGGGKKGKGRQRDDARGKKRKRGADGGDDGEGETETVNGAEIAPHQTVVFVSTKHHVEYLANLLAAAHYSVSAIYGSMDQTARKISLARFRSGQTSILVVTDLAARGIDVPGVENVVNYDFPNGTRAFVHRVGRTARAGRTGWAYTFVTPAEMPYLLDLELFLTRPLKLCPLTPSSSAPSTSASAAASDEPDFAQTLIFGTPPRSLTDIDLETHRALLVHAPHLENLQGVAQRGQRMYERGLGKASPESYRRAKEMARKKAEEAERTGLVGIGEEHPVYDAYIARAAGAAGGGGDAREAVERAKEAERSRADLLAKISGFRPPETVFEVSAKGKNGGSEGSIAMLMKERRRALGRSARARDLVRQVEEEELPALPEGALGDADEMAEVEQPKPVQQGAMDDADEEELEAVFGKKPAKRAKPDGDRPSWRDERFYMGYEQEGAATEAGYSLSNGDSFVAQAAQSTYDIGGRGDTEGTPAEALAQRASTLKWDRKSKKFIRADQVGADNKKLIRSESGQRLPASFKAGVFDEWQKKTRVRVPRVGDQEIKGRSTHQVGGGAGGRRFVHKAGTPKADGASSSDGKGKHAKRRVGQADKPHAAPGGLRSAAEIRKERIAKEKRVRRSTQPSKKNPKGKGGSMGGGDRAGGKAGGARGGAGGGRGGFGGGKRR</sequence>
<evidence type="ECO:0000313" key="18">
    <source>
        <dbReference type="EMBL" id="GJN91440.1"/>
    </source>
</evidence>
<dbReference type="PROSITE" id="PS00039">
    <property type="entry name" value="DEAD_ATP_HELICASE"/>
    <property type="match status" value="1"/>
</dbReference>